<dbReference type="InterPro" id="IPR036312">
    <property type="entry name" value="Bifun_inhib/LTP/seed_sf"/>
</dbReference>
<keyword evidence="1" id="KW-0472">Membrane</keyword>
<feature type="domain" description="Bifunctional inhibitor/plant lipid transfer protein/seed storage helical" evidence="2">
    <location>
        <begin position="20"/>
        <end position="109"/>
    </location>
</feature>
<dbReference type="OrthoDB" id="653734at2759"/>
<sequence length="132" mass="14233">MAASSRSICYFLYLTTLVIAGILVSGNKITTQEECQGDVQGLQTQCMKFVQKSGPVSDPTTSCCDVVKKTDVACMCGKIPPSLEEKMSSEKLQHVAQYCGNPIPPGVKCGMNKFIGLLKGSRAKIVCIHWIA</sequence>
<evidence type="ECO:0000256" key="1">
    <source>
        <dbReference type="SAM" id="Phobius"/>
    </source>
</evidence>
<feature type="transmembrane region" description="Helical" evidence="1">
    <location>
        <begin position="7"/>
        <end position="26"/>
    </location>
</feature>
<name>A0A9Q0H9P0_9MAGN</name>
<keyword evidence="4" id="KW-1185">Reference proteome</keyword>
<dbReference type="SUPFAM" id="SSF47699">
    <property type="entry name" value="Bifunctional inhibitor/lipid-transfer protein/seed storage 2S albumin"/>
    <property type="match status" value="1"/>
</dbReference>
<dbReference type="PANTHER" id="PTHR33286">
    <property type="entry name" value="BIFUNCTIONAL INHIBITOR/LIPID-TRANSFER PROTEIN/SEED STORAGE 2S ALBUMIN SUPERFAMILY PROTEIN"/>
    <property type="match status" value="1"/>
</dbReference>
<accession>A0A9Q0H9P0</accession>
<protein>
    <recommendedName>
        <fullName evidence="2">Bifunctional inhibitor/plant lipid transfer protein/seed storage helical domain-containing protein</fullName>
    </recommendedName>
</protein>
<keyword evidence="1" id="KW-1133">Transmembrane helix</keyword>
<dbReference type="Proteomes" id="UP001141806">
    <property type="component" value="Unassembled WGS sequence"/>
</dbReference>
<evidence type="ECO:0000313" key="3">
    <source>
        <dbReference type="EMBL" id="KAJ4960670.1"/>
    </source>
</evidence>
<dbReference type="InterPro" id="IPR016140">
    <property type="entry name" value="Bifunc_inhib/LTP/seed_store"/>
</dbReference>
<comment type="caution">
    <text evidence="3">The sequence shown here is derived from an EMBL/GenBank/DDBJ whole genome shotgun (WGS) entry which is preliminary data.</text>
</comment>
<proteinExistence type="predicted"/>
<dbReference type="EMBL" id="JAMYWD010000009">
    <property type="protein sequence ID" value="KAJ4960670.1"/>
    <property type="molecule type" value="Genomic_DNA"/>
</dbReference>
<organism evidence="3 4">
    <name type="scientific">Protea cynaroides</name>
    <dbReference type="NCBI Taxonomy" id="273540"/>
    <lineage>
        <taxon>Eukaryota</taxon>
        <taxon>Viridiplantae</taxon>
        <taxon>Streptophyta</taxon>
        <taxon>Embryophyta</taxon>
        <taxon>Tracheophyta</taxon>
        <taxon>Spermatophyta</taxon>
        <taxon>Magnoliopsida</taxon>
        <taxon>Proteales</taxon>
        <taxon>Proteaceae</taxon>
        <taxon>Protea</taxon>
    </lineage>
</organism>
<gene>
    <name evidence="3" type="ORF">NE237_020580</name>
</gene>
<keyword evidence="1" id="KW-0812">Transmembrane</keyword>
<evidence type="ECO:0000259" key="2">
    <source>
        <dbReference type="Pfam" id="PF14368"/>
    </source>
</evidence>
<evidence type="ECO:0000313" key="4">
    <source>
        <dbReference type="Proteomes" id="UP001141806"/>
    </source>
</evidence>
<reference evidence="3" key="1">
    <citation type="journal article" date="2023" name="Plant J.">
        <title>The genome of the king protea, Protea cynaroides.</title>
        <authorList>
            <person name="Chang J."/>
            <person name="Duong T.A."/>
            <person name="Schoeman C."/>
            <person name="Ma X."/>
            <person name="Roodt D."/>
            <person name="Barker N."/>
            <person name="Li Z."/>
            <person name="Van de Peer Y."/>
            <person name="Mizrachi E."/>
        </authorList>
    </citation>
    <scope>NUCLEOTIDE SEQUENCE</scope>
    <source>
        <tissue evidence="3">Young leaves</tissue>
    </source>
</reference>
<dbReference type="Gene3D" id="1.10.110.10">
    <property type="entry name" value="Plant lipid-transfer and hydrophobic proteins"/>
    <property type="match status" value="1"/>
</dbReference>
<dbReference type="PANTHER" id="PTHR33286:SF54">
    <property type="entry name" value="BIFUNCTIONAL INHIBITOR_LIPID-TRANSFER PROTEIN_SEED STORAGE 2S ALBUMIN SUPERFAMILY PROTEIN"/>
    <property type="match status" value="1"/>
</dbReference>
<dbReference type="Pfam" id="PF14368">
    <property type="entry name" value="LTP_2"/>
    <property type="match status" value="1"/>
</dbReference>
<dbReference type="AlphaFoldDB" id="A0A9Q0H9P0"/>